<dbReference type="Pfam" id="PF11117">
    <property type="entry name" value="DUF2626"/>
    <property type="match status" value="1"/>
</dbReference>
<dbReference type="AlphaFoldDB" id="A0A1D8JGM4"/>
<keyword evidence="3" id="KW-1185">Reference proteome</keyword>
<dbReference type="InterPro" id="IPR020254">
    <property type="entry name" value="DUF2626"/>
</dbReference>
<proteinExistence type="predicted"/>
<organism evidence="2 3">
    <name type="scientific">Sporosarcina ureilytica</name>
    <dbReference type="NCBI Taxonomy" id="298596"/>
    <lineage>
        <taxon>Bacteria</taxon>
        <taxon>Bacillati</taxon>
        <taxon>Bacillota</taxon>
        <taxon>Bacilli</taxon>
        <taxon>Bacillales</taxon>
        <taxon>Caryophanaceae</taxon>
        <taxon>Sporosarcina</taxon>
    </lineage>
</organism>
<dbReference type="RefSeq" id="WP_075527994.1">
    <property type="nucleotide sequence ID" value="NZ_CP017560.1"/>
</dbReference>
<protein>
    <recommendedName>
        <fullName evidence="4">DUF2626 domain-containing protein</fullName>
    </recommendedName>
</protein>
<sequence length="80" mass="9179">MDNMFKLLGWWTGVFAVLFYAGDMIPASLLFVASTVFFLLLGYLNLTERMYMYMFGAYLMVFMVGFSYYATFIHVPGAGH</sequence>
<evidence type="ECO:0008006" key="4">
    <source>
        <dbReference type="Google" id="ProtNLM"/>
    </source>
</evidence>
<name>A0A1D8JGM4_9BACL</name>
<evidence type="ECO:0000256" key="1">
    <source>
        <dbReference type="SAM" id="Phobius"/>
    </source>
</evidence>
<accession>A0A1D8JGM4</accession>
<evidence type="ECO:0000313" key="3">
    <source>
        <dbReference type="Proteomes" id="UP000185746"/>
    </source>
</evidence>
<dbReference type="Proteomes" id="UP000185746">
    <property type="component" value="Chromosome"/>
</dbReference>
<dbReference type="KEGG" id="surl:BI350_10090"/>
<dbReference type="EMBL" id="CP017560">
    <property type="protein sequence ID" value="AOV07848.1"/>
    <property type="molecule type" value="Genomic_DNA"/>
</dbReference>
<keyword evidence="1" id="KW-0812">Transmembrane</keyword>
<gene>
    <name evidence="2" type="ORF">BI350_10090</name>
</gene>
<keyword evidence="1" id="KW-0472">Membrane</keyword>
<keyword evidence="1" id="KW-1133">Transmembrane helix</keyword>
<evidence type="ECO:0000313" key="2">
    <source>
        <dbReference type="EMBL" id="AOV07848.1"/>
    </source>
</evidence>
<feature type="transmembrane region" description="Helical" evidence="1">
    <location>
        <begin position="28"/>
        <end position="46"/>
    </location>
</feature>
<reference evidence="2 3" key="1">
    <citation type="submission" date="2016-09" db="EMBL/GenBank/DDBJ databases">
        <title>Complete genome sequence of the Lysinibacillus sphaericus LMG 22257, a specie of Bacillus with ureolytic activity that can effectively biodeposit calcium carbonate.</title>
        <authorList>
            <person name="Yan W."/>
        </authorList>
    </citation>
    <scope>NUCLEOTIDE SEQUENCE [LARGE SCALE GENOMIC DNA]</scope>
    <source>
        <strain evidence="2 3">LMG 22257</strain>
    </source>
</reference>
<feature type="transmembrane region" description="Helical" evidence="1">
    <location>
        <begin position="7"/>
        <end position="22"/>
    </location>
</feature>
<feature type="transmembrane region" description="Helical" evidence="1">
    <location>
        <begin position="53"/>
        <end position="75"/>
    </location>
</feature>